<evidence type="ECO:0000256" key="4">
    <source>
        <dbReference type="SAM" id="SignalP"/>
    </source>
</evidence>
<dbReference type="InterPro" id="IPR031778">
    <property type="entry name" value="Sortilin_N"/>
</dbReference>
<dbReference type="EMBL" id="VBPA01000110">
    <property type="protein sequence ID" value="TMQ71656.1"/>
    <property type="molecule type" value="Genomic_DNA"/>
</dbReference>
<organism evidence="6 7">
    <name type="scientific">Eiseniibacteriota bacterium</name>
    <dbReference type="NCBI Taxonomy" id="2212470"/>
    <lineage>
        <taxon>Bacteria</taxon>
        <taxon>Candidatus Eiseniibacteriota</taxon>
    </lineage>
</organism>
<evidence type="ECO:0000256" key="2">
    <source>
        <dbReference type="SAM" id="Coils"/>
    </source>
</evidence>
<dbReference type="InterPro" id="IPR015943">
    <property type="entry name" value="WD40/YVTN_repeat-like_dom_sf"/>
</dbReference>
<dbReference type="InterPro" id="IPR052025">
    <property type="entry name" value="Xyloglucanase_GH74"/>
</dbReference>
<dbReference type="Proteomes" id="UP000319836">
    <property type="component" value="Unassembled WGS sequence"/>
</dbReference>
<evidence type="ECO:0000313" key="6">
    <source>
        <dbReference type="EMBL" id="TMQ71656.1"/>
    </source>
</evidence>
<dbReference type="InterPro" id="IPR036278">
    <property type="entry name" value="Sialidase_sf"/>
</dbReference>
<keyword evidence="2" id="KW-0175">Coiled coil</keyword>
<dbReference type="PANTHER" id="PTHR43739:SF5">
    <property type="entry name" value="EXO-ALPHA-SIALIDASE"/>
    <property type="match status" value="1"/>
</dbReference>
<reference evidence="6 7" key="1">
    <citation type="journal article" date="2019" name="Nat. Microbiol.">
        <title>Mediterranean grassland soil C-N compound turnover is dependent on rainfall and depth, and is mediated by genomically divergent microorganisms.</title>
        <authorList>
            <person name="Diamond S."/>
            <person name="Andeer P.F."/>
            <person name="Li Z."/>
            <person name="Crits-Christoph A."/>
            <person name="Burstein D."/>
            <person name="Anantharaman K."/>
            <person name="Lane K.R."/>
            <person name="Thomas B.C."/>
            <person name="Pan C."/>
            <person name="Northen T.R."/>
            <person name="Banfield J.F."/>
        </authorList>
    </citation>
    <scope>NUCLEOTIDE SEQUENCE [LARGE SCALE GENOMIC DNA]</scope>
    <source>
        <strain evidence="6">WS_10</strain>
    </source>
</reference>
<proteinExistence type="predicted"/>
<dbReference type="SUPFAM" id="SSF110296">
    <property type="entry name" value="Oligoxyloglucan reducing end-specific cellobiohydrolase"/>
    <property type="match status" value="1"/>
</dbReference>
<dbReference type="AlphaFoldDB" id="A0A538U6Y7"/>
<keyword evidence="1" id="KW-0677">Repeat</keyword>
<keyword evidence="6" id="KW-0378">Hydrolase</keyword>
<dbReference type="Pfam" id="PF15902">
    <property type="entry name" value="Sortilin-Vps10"/>
    <property type="match status" value="1"/>
</dbReference>
<feature type="coiled-coil region" evidence="2">
    <location>
        <begin position="943"/>
        <end position="973"/>
    </location>
</feature>
<gene>
    <name evidence="6" type="ORF">E6K80_04990</name>
</gene>
<name>A0A538U6Y7_UNCEI</name>
<dbReference type="GO" id="GO:0010411">
    <property type="term" value="P:xyloglucan metabolic process"/>
    <property type="evidence" value="ECO:0007669"/>
    <property type="project" value="TreeGrafter"/>
</dbReference>
<feature type="signal peptide" evidence="4">
    <location>
        <begin position="1"/>
        <end position="20"/>
    </location>
</feature>
<evidence type="ECO:0000256" key="3">
    <source>
        <dbReference type="SAM" id="MobiDB-lite"/>
    </source>
</evidence>
<evidence type="ECO:0000259" key="5">
    <source>
        <dbReference type="Pfam" id="PF15902"/>
    </source>
</evidence>
<protein>
    <submittedName>
        <fullName evidence="6">Glycosyl hydrolase</fullName>
    </submittedName>
</protein>
<keyword evidence="4" id="KW-0732">Signal</keyword>
<feature type="region of interest" description="Disordered" evidence="3">
    <location>
        <begin position="826"/>
        <end position="854"/>
    </location>
</feature>
<dbReference type="GO" id="GO:0016787">
    <property type="term" value="F:hydrolase activity"/>
    <property type="evidence" value="ECO:0007669"/>
    <property type="project" value="UniProtKB-KW"/>
</dbReference>
<comment type="caution">
    <text evidence="6">The sequence shown here is derived from an EMBL/GenBank/DDBJ whole genome shotgun (WGS) entry which is preliminary data.</text>
</comment>
<dbReference type="CDD" id="cd15482">
    <property type="entry name" value="Sialidase_non-viral"/>
    <property type="match status" value="1"/>
</dbReference>
<dbReference type="SUPFAM" id="SSF50939">
    <property type="entry name" value="Sialidases"/>
    <property type="match status" value="1"/>
</dbReference>
<feature type="domain" description="Sortilin N-terminal" evidence="5">
    <location>
        <begin position="133"/>
        <end position="256"/>
    </location>
</feature>
<sequence>MLRRCSILALSVLVLGFARPSPSSPPVPRARAGRDSTDLLEALDWRSIGPYRGGRVTAVAGVPGQPLVYYLGATGGGVWKTVDGGAHWKNVSDGWFGAGSVGAIAVAPSDPNVVYVGMGESCIRGNVSQGDGVYKSTDGGRTWTHLGLESTRQIGRIRVHPDDPQRLYVAALGHAFGPSPDRGVYRSKDGGATWQRVLFVNDSTGAVDLAMDPRNPRVLYAGFWQTMRTPWSLESGGRRSALYQSIDGGDTWRSLTGHGLPKGPWGRVGVTASGARPDRVWAVIEADDGGLFRSDDAGASWQRVNDDRRLRQRAWYYSHVFADPQNPDGVVVLNVEFLRSSDGGRTFATVETPHGDHHDLWIAPEDARRMINGNDGGANVSLDGGASWTRQDGQPTGQFYHVAVDDRFPYRLYGAQQDNSTVAIASRTSGRGIGPADWYPVGGCESGFVSPKTGDPEIVYAGCYDGVITRYDHRTDTVRDISVYPENPMGWGAEGMKYRFQWTFPILASRHDPNTLYAAANVLFRSTDEGQSWTAISPDLTRNDPAKLGPSGGPITKDNTSVEYYCTIFALAESPRDRNLLWAGSDDGRVHVTRDQGGHWTDVTPRDVAPWSMVSQIDASPHDAATAYLAVNRYKLDDDRPYAYVTHDFGKSWKKIVTGIPDMAFVRVVREDPARRGLLYAGTELGVYVSVDAGARWRPLPMEVARRKPADLDDTPRAGLLPIVPITDLVVKDRDLVASTQGRGFWILDDLSPLRQSAGRDDKTALHLFHPEPAYRFGGPPGHAGSEGLNPAPGAWIDYRLPRAPRDNEEVQLEILDASGRSVRAFSSKGDAHDGAEAEGGGGGGEGEARGRGAAAALPAKAGVNRFAWNLRQMDAKRFKGLILWGGGLQGPEVPAGRYRLRLMALGQTAVDSLEVRRDPRLATTDADDRERYDLQLGIRDKLTETHEAIERLREARDQLKAAAERARAFGRDSAIARSAEDLSKKLTTVEEALYQTRNRSSQDPLNYPIRLNNKLSALGSDVSDTEGRPTSQQQEVYRDLVRRIDEQLGKLKAILGDDLASFNRLVREREVPAVVVKGSAATAAKPAP</sequence>
<evidence type="ECO:0000256" key="1">
    <source>
        <dbReference type="ARBA" id="ARBA00022737"/>
    </source>
</evidence>
<dbReference type="PANTHER" id="PTHR43739">
    <property type="entry name" value="XYLOGLUCANASE (EUROFUNG)"/>
    <property type="match status" value="1"/>
</dbReference>
<dbReference type="Gene3D" id="2.130.10.10">
    <property type="entry name" value="YVTN repeat-like/Quinoprotein amine dehydrogenase"/>
    <property type="match status" value="4"/>
</dbReference>
<accession>A0A538U6Y7</accession>
<feature type="chain" id="PRO_5021777946" evidence="4">
    <location>
        <begin position="21"/>
        <end position="1089"/>
    </location>
</feature>
<evidence type="ECO:0000313" key="7">
    <source>
        <dbReference type="Proteomes" id="UP000319836"/>
    </source>
</evidence>